<dbReference type="PANTHER" id="PTHR13780">
    <property type="entry name" value="AMP-ACTIVATED PROTEIN KINASE, GAMMA REGULATORY SUBUNIT"/>
    <property type="match status" value="1"/>
</dbReference>
<dbReference type="PROSITE" id="PS51371">
    <property type="entry name" value="CBS"/>
    <property type="match status" value="4"/>
</dbReference>
<protein>
    <recommendedName>
        <fullName evidence="7">CBS domain-containing protein</fullName>
    </recommendedName>
</protein>
<keyword evidence="3 5" id="KW-0129">CBS domain</keyword>
<dbReference type="InterPro" id="IPR046342">
    <property type="entry name" value="CBS_dom_sf"/>
</dbReference>
<dbReference type="Pfam" id="PF00571">
    <property type="entry name" value="CBS"/>
    <property type="match status" value="3"/>
</dbReference>
<feature type="domain" description="CBS" evidence="7">
    <location>
        <begin position="557"/>
        <end position="616"/>
    </location>
</feature>
<comment type="subunit">
    <text evidence="4">AMPK is a heterotrimer of an alpha catalytic subunit (PRKAA1 or PRKAA2), a beta (PRKAB1 or PRKAB2) and a gamma non-catalytic subunits (PRKAG1, PRKAG2 or PRKAG3). Interacts with FNIP1 and FNIP2.</text>
</comment>
<feature type="compositionally biased region" description="Polar residues" evidence="6">
    <location>
        <begin position="283"/>
        <end position="292"/>
    </location>
</feature>
<sequence length="706" mass="80242">MSNILKNLLSIPSDIKASRRKSEIPTGYKLSSNELQIDDTIIKNRRHSVPESVLRKCDQDHLEPIHENENLALKSANINMNINSKNSPKEKRSFTFFRSRTLSSSSTDSNNGPSTSPRISPRSLLDKVRKRSQSDVKSQQSVDNLDNSQKNLQFNLQQQYQQQQQQQLLLKKSNGQLNAPVPMRQRLSHSISEENENVYNEINTNNYTYPVENELLSASISPTRRLSLSININQKNSKIEHETIGGRSPAQRIKPTSTSKAPSTNSLLTNSTSNPALYHHQNSRTGALSSRQSNHSPHSICFDFENGFEAIENNQIFSYFMKHKFCYDIMPKSAKIVVFDTQLLVKKAFFALIYNGVRAAPLWDSKNQKFVGMLTITDFILILQKYYREANAKIEQLEEHKIETWREVLKEYRRPFIYLRPDDTLYDAVKILTTNRVHRLPIIDPHTGNVTCIVTHKRILRYLYLFIYDMPQPQFLNQSIEELKIGSYETVKTIKTNTKIIDALNIFVATRVSALPVVDENQRLVNIYSKFDVIDLAAEKTYNNLDITVTQALEYRQKRFDGVASCTKKESLGAIMERIVNKEVHRLVIVDEEKRVSGIISLSDILTFIVLKQGESSSQEPSLTKLTSHTATFGVTRLSPSLEHVSLNNGQSKLSPGAQTINMNESMTSSSNSRTSSPFALSNQPQIGSTDNAIFEDDPMEAETVK</sequence>
<evidence type="ECO:0000256" key="3">
    <source>
        <dbReference type="ARBA" id="ARBA00023122"/>
    </source>
</evidence>
<feature type="domain" description="CBS" evidence="7">
    <location>
        <begin position="330"/>
        <end position="393"/>
    </location>
</feature>
<feature type="compositionally biased region" description="Acidic residues" evidence="6">
    <location>
        <begin position="694"/>
        <end position="706"/>
    </location>
</feature>
<dbReference type="GO" id="GO:0031588">
    <property type="term" value="C:nucleotide-activated protein kinase complex"/>
    <property type="evidence" value="ECO:0007669"/>
    <property type="project" value="TreeGrafter"/>
</dbReference>
<dbReference type="SUPFAM" id="SSF54631">
    <property type="entry name" value="CBS-domain pair"/>
    <property type="match status" value="2"/>
</dbReference>
<dbReference type="GO" id="GO:0019901">
    <property type="term" value="F:protein kinase binding"/>
    <property type="evidence" value="ECO:0007669"/>
    <property type="project" value="TreeGrafter"/>
</dbReference>
<evidence type="ECO:0000256" key="4">
    <source>
        <dbReference type="ARBA" id="ARBA00025878"/>
    </source>
</evidence>
<dbReference type="GO" id="GO:0016208">
    <property type="term" value="F:AMP binding"/>
    <property type="evidence" value="ECO:0007669"/>
    <property type="project" value="TreeGrafter"/>
</dbReference>
<evidence type="ECO:0000256" key="1">
    <source>
        <dbReference type="ARBA" id="ARBA00006750"/>
    </source>
</evidence>
<dbReference type="GO" id="GO:0005737">
    <property type="term" value="C:cytoplasm"/>
    <property type="evidence" value="ECO:0007669"/>
    <property type="project" value="TreeGrafter"/>
</dbReference>
<feature type="region of interest" description="Disordered" evidence="6">
    <location>
        <begin position="646"/>
        <end position="706"/>
    </location>
</feature>
<feature type="compositionally biased region" description="Low complexity" evidence="6">
    <location>
        <begin position="261"/>
        <end position="277"/>
    </location>
</feature>
<feature type="region of interest" description="Disordered" evidence="6">
    <location>
        <begin position="239"/>
        <end position="292"/>
    </location>
</feature>
<feature type="domain" description="CBS" evidence="7">
    <location>
        <begin position="412"/>
        <end position="470"/>
    </location>
</feature>
<feature type="compositionally biased region" description="Polar residues" evidence="6">
    <location>
        <begin position="646"/>
        <end position="661"/>
    </location>
</feature>
<keyword evidence="2" id="KW-0677">Repeat</keyword>
<evidence type="ECO:0000313" key="9">
    <source>
        <dbReference type="Proteomes" id="UP000663879"/>
    </source>
</evidence>
<name>A0A813MXH0_9BILA</name>
<gene>
    <name evidence="8" type="ORF">OXX778_LOCUS2593</name>
</gene>
<accession>A0A813MXH0</accession>
<dbReference type="AlphaFoldDB" id="A0A813MXH0"/>
<feature type="domain" description="CBS" evidence="7">
    <location>
        <begin position="485"/>
        <end position="547"/>
    </location>
</feature>
<proteinExistence type="inferred from homology"/>
<dbReference type="CDD" id="cd04618">
    <property type="entry name" value="CBS_euAMPK_gamma-like_repeat1"/>
    <property type="match status" value="1"/>
</dbReference>
<dbReference type="GO" id="GO:0005634">
    <property type="term" value="C:nucleus"/>
    <property type="evidence" value="ECO:0007669"/>
    <property type="project" value="TreeGrafter"/>
</dbReference>
<feature type="compositionally biased region" description="Low complexity" evidence="6">
    <location>
        <begin position="135"/>
        <end position="145"/>
    </location>
</feature>
<evidence type="ECO:0000259" key="7">
    <source>
        <dbReference type="PROSITE" id="PS51371"/>
    </source>
</evidence>
<comment type="caution">
    <text evidence="8">The sequence shown here is derived from an EMBL/GenBank/DDBJ whole genome shotgun (WGS) entry which is preliminary data.</text>
</comment>
<dbReference type="Gene3D" id="3.10.580.10">
    <property type="entry name" value="CBS-domain"/>
    <property type="match status" value="2"/>
</dbReference>
<keyword evidence="9" id="KW-1185">Reference proteome</keyword>
<dbReference type="GO" id="GO:0019887">
    <property type="term" value="F:protein kinase regulator activity"/>
    <property type="evidence" value="ECO:0007669"/>
    <property type="project" value="TreeGrafter"/>
</dbReference>
<dbReference type="InterPro" id="IPR050511">
    <property type="entry name" value="AMPK_gamma/SDS23_families"/>
</dbReference>
<dbReference type="Proteomes" id="UP000663879">
    <property type="component" value="Unassembled WGS sequence"/>
</dbReference>
<dbReference type="OrthoDB" id="449052at2759"/>
<evidence type="ECO:0000256" key="6">
    <source>
        <dbReference type="SAM" id="MobiDB-lite"/>
    </source>
</evidence>
<feature type="compositionally biased region" description="Low complexity" evidence="6">
    <location>
        <begin position="98"/>
        <end position="109"/>
    </location>
</feature>
<comment type="similarity">
    <text evidence="1">Belongs to the 5'-AMP-activated protein kinase gamma subunit family.</text>
</comment>
<reference evidence="8" key="1">
    <citation type="submission" date="2021-02" db="EMBL/GenBank/DDBJ databases">
        <authorList>
            <person name="Nowell W R."/>
        </authorList>
    </citation>
    <scope>NUCLEOTIDE SEQUENCE</scope>
    <source>
        <strain evidence="8">Ploen Becks lab</strain>
    </source>
</reference>
<feature type="compositionally biased region" description="Low complexity" evidence="6">
    <location>
        <begin position="662"/>
        <end position="677"/>
    </location>
</feature>
<evidence type="ECO:0000256" key="2">
    <source>
        <dbReference type="ARBA" id="ARBA00022737"/>
    </source>
</evidence>
<dbReference type="SMART" id="SM00116">
    <property type="entry name" value="CBS"/>
    <property type="match status" value="4"/>
</dbReference>
<feature type="compositionally biased region" description="Polar residues" evidence="6">
    <location>
        <begin position="678"/>
        <end position="692"/>
    </location>
</feature>
<dbReference type="PANTHER" id="PTHR13780:SF35">
    <property type="entry name" value="LD22662P"/>
    <property type="match status" value="1"/>
</dbReference>
<dbReference type="EMBL" id="CAJNOC010000206">
    <property type="protein sequence ID" value="CAF0727108.1"/>
    <property type="molecule type" value="Genomic_DNA"/>
</dbReference>
<organism evidence="8 9">
    <name type="scientific">Brachionus calyciflorus</name>
    <dbReference type="NCBI Taxonomy" id="104777"/>
    <lineage>
        <taxon>Eukaryota</taxon>
        <taxon>Metazoa</taxon>
        <taxon>Spiralia</taxon>
        <taxon>Gnathifera</taxon>
        <taxon>Rotifera</taxon>
        <taxon>Eurotatoria</taxon>
        <taxon>Monogononta</taxon>
        <taxon>Pseudotrocha</taxon>
        <taxon>Ploima</taxon>
        <taxon>Brachionidae</taxon>
        <taxon>Brachionus</taxon>
    </lineage>
</organism>
<evidence type="ECO:0000256" key="5">
    <source>
        <dbReference type="PROSITE-ProRule" id="PRU00703"/>
    </source>
</evidence>
<evidence type="ECO:0000313" key="8">
    <source>
        <dbReference type="EMBL" id="CAF0727108.1"/>
    </source>
</evidence>
<feature type="region of interest" description="Disordered" evidence="6">
    <location>
        <begin position="98"/>
        <end position="145"/>
    </location>
</feature>
<dbReference type="CDD" id="cd04641">
    <property type="entry name" value="CBS_euAMPK_gamma-like_repeat2"/>
    <property type="match status" value="1"/>
</dbReference>
<dbReference type="InterPro" id="IPR000644">
    <property type="entry name" value="CBS_dom"/>
</dbReference>